<gene>
    <name evidence="1" type="ORF">SDC9_172421</name>
</gene>
<evidence type="ECO:0000313" key="1">
    <source>
        <dbReference type="EMBL" id="MPN25014.1"/>
    </source>
</evidence>
<reference evidence="1" key="1">
    <citation type="submission" date="2019-08" db="EMBL/GenBank/DDBJ databases">
        <authorList>
            <person name="Kucharzyk K."/>
            <person name="Murdoch R.W."/>
            <person name="Higgins S."/>
            <person name="Loffler F."/>
        </authorList>
    </citation>
    <scope>NUCLEOTIDE SEQUENCE</scope>
</reference>
<protein>
    <submittedName>
        <fullName evidence="1">Uncharacterized protein</fullName>
    </submittedName>
</protein>
<accession>A0A645GM48</accession>
<proteinExistence type="predicted"/>
<organism evidence="1">
    <name type="scientific">bioreactor metagenome</name>
    <dbReference type="NCBI Taxonomy" id="1076179"/>
    <lineage>
        <taxon>unclassified sequences</taxon>
        <taxon>metagenomes</taxon>
        <taxon>ecological metagenomes</taxon>
    </lineage>
</organism>
<name>A0A645GM48_9ZZZZ</name>
<sequence length="150" mass="16748">MDEVPCPVEGFASKLIRARPLHRDSADAEGRCGHAHRGLIRAFPALRRTDLLLQGCYDLPVLGVPLLQLLYLDAEVPNLTVLLADSLRNLLADSLLHHFFVFLLENRLDLVLMPLPDSIGYVLHLLPFEFQHEGSVKPLQALGEIIVTLQ</sequence>
<dbReference type="EMBL" id="VSSQ01074044">
    <property type="protein sequence ID" value="MPN25014.1"/>
    <property type="molecule type" value="Genomic_DNA"/>
</dbReference>
<dbReference type="AlphaFoldDB" id="A0A645GM48"/>
<comment type="caution">
    <text evidence="1">The sequence shown here is derived from an EMBL/GenBank/DDBJ whole genome shotgun (WGS) entry which is preliminary data.</text>
</comment>